<dbReference type="EMBL" id="JBHSLU010000018">
    <property type="protein sequence ID" value="MFC5505590.1"/>
    <property type="molecule type" value="Genomic_DNA"/>
</dbReference>
<keyword evidence="1" id="KW-0808">Transferase</keyword>
<dbReference type="SUPFAM" id="SSF53756">
    <property type="entry name" value="UDP-Glycosyltransferase/glycogen phosphorylase"/>
    <property type="match status" value="1"/>
</dbReference>
<protein>
    <submittedName>
        <fullName evidence="1">Glycosyltransferase family 4 protein</fullName>
        <ecNumber evidence="1">2.4.-.-</ecNumber>
    </submittedName>
</protein>
<dbReference type="GO" id="GO:0016757">
    <property type="term" value="F:glycosyltransferase activity"/>
    <property type="evidence" value="ECO:0007669"/>
    <property type="project" value="UniProtKB-KW"/>
</dbReference>
<dbReference type="PANTHER" id="PTHR45947">
    <property type="entry name" value="SULFOQUINOVOSYL TRANSFERASE SQD2"/>
    <property type="match status" value="1"/>
</dbReference>
<gene>
    <name evidence="1" type="ORF">ACFPN9_10005</name>
</gene>
<dbReference type="EC" id="2.4.-.-" evidence="1"/>
<keyword evidence="2" id="KW-1185">Reference proteome</keyword>
<comment type="caution">
    <text evidence="1">The sequence shown here is derived from an EMBL/GenBank/DDBJ whole genome shotgun (WGS) entry which is preliminary data.</text>
</comment>
<dbReference type="Pfam" id="PF13692">
    <property type="entry name" value="Glyco_trans_1_4"/>
    <property type="match status" value="1"/>
</dbReference>
<organism evidence="1 2">
    <name type="scientific">Bosea massiliensis</name>
    <dbReference type="NCBI Taxonomy" id="151419"/>
    <lineage>
        <taxon>Bacteria</taxon>
        <taxon>Pseudomonadati</taxon>
        <taxon>Pseudomonadota</taxon>
        <taxon>Alphaproteobacteria</taxon>
        <taxon>Hyphomicrobiales</taxon>
        <taxon>Boseaceae</taxon>
        <taxon>Bosea</taxon>
    </lineage>
</organism>
<name>A0ABW0NZN2_9HYPH</name>
<keyword evidence="1" id="KW-0328">Glycosyltransferase</keyword>
<evidence type="ECO:0000313" key="2">
    <source>
        <dbReference type="Proteomes" id="UP001596060"/>
    </source>
</evidence>
<proteinExistence type="predicted"/>
<dbReference type="RefSeq" id="WP_066717420.1">
    <property type="nucleotide sequence ID" value="NZ_JBHSLU010000018.1"/>
</dbReference>
<evidence type="ECO:0000313" key="1">
    <source>
        <dbReference type="EMBL" id="MFC5505590.1"/>
    </source>
</evidence>
<reference evidence="2" key="1">
    <citation type="journal article" date="2019" name="Int. J. Syst. Evol. Microbiol.">
        <title>The Global Catalogue of Microorganisms (GCM) 10K type strain sequencing project: providing services to taxonomists for standard genome sequencing and annotation.</title>
        <authorList>
            <consortium name="The Broad Institute Genomics Platform"/>
            <consortium name="The Broad Institute Genome Sequencing Center for Infectious Disease"/>
            <person name="Wu L."/>
            <person name="Ma J."/>
        </authorList>
    </citation>
    <scope>NUCLEOTIDE SEQUENCE [LARGE SCALE GENOMIC DNA]</scope>
    <source>
        <strain evidence="2">CCUG 43117</strain>
    </source>
</reference>
<accession>A0ABW0NZN2</accession>
<dbReference type="CDD" id="cd03801">
    <property type="entry name" value="GT4_PimA-like"/>
    <property type="match status" value="1"/>
</dbReference>
<sequence>MRIAFHTPLNTYDDGRISGDRRMARQLVAALESLGHNVMPGIGARDFMPTAEPERLAAHQAAAAERIEALLAQWRGDGAAPELWFTYHNYYKAPDLLGPAISQRLGIPYVVAEASDAERRATGDWSAHTRLVRQGLAAADLHLWFTDRDRQGLERWRSDHTALMELPPFIAFAGPPPCRNEETATVPRLVTVAMMREGTKENSYRVLARVLSHLVDRPWTLTVIGDGRRRVEVEEAFAGFPEGRIAWRGSITHDRVVATLAEHDLFVWPGVREAYGLVYLEAQAVGLPIVAFDSGGVSATVRRGETALLLPEDDEAGLASALGDLLDDPRRRAQMGVAARRFALDERNPARAADILARGLAVAIANHAARRAQPAMEPMP</sequence>
<dbReference type="Gene3D" id="3.40.50.2000">
    <property type="entry name" value="Glycogen Phosphorylase B"/>
    <property type="match status" value="2"/>
</dbReference>
<dbReference type="PANTHER" id="PTHR45947:SF3">
    <property type="entry name" value="SULFOQUINOVOSYL TRANSFERASE SQD2"/>
    <property type="match status" value="1"/>
</dbReference>
<dbReference type="InterPro" id="IPR050194">
    <property type="entry name" value="Glycosyltransferase_grp1"/>
</dbReference>
<dbReference type="Proteomes" id="UP001596060">
    <property type="component" value="Unassembled WGS sequence"/>
</dbReference>